<comment type="caution">
    <text evidence="1">The sequence shown here is derived from an EMBL/GenBank/DDBJ whole genome shotgun (WGS) entry which is preliminary data.</text>
</comment>
<dbReference type="Pfam" id="PF08012">
    <property type="entry name" value="DUF1702"/>
    <property type="match status" value="1"/>
</dbReference>
<evidence type="ECO:0008006" key="3">
    <source>
        <dbReference type="Google" id="ProtNLM"/>
    </source>
</evidence>
<proteinExistence type="predicted"/>
<gene>
    <name evidence="1" type="ORF">A6770_21150</name>
</gene>
<dbReference type="Proteomes" id="UP000252107">
    <property type="component" value="Unassembled WGS sequence"/>
</dbReference>
<evidence type="ECO:0000313" key="1">
    <source>
        <dbReference type="EMBL" id="RCJ30597.1"/>
    </source>
</evidence>
<sequence length="323" mass="36253">MIFTIGFLRRFLFGLPIEGMDQFWKEFPGPETEARKLLRLSSNAFISGYNTALEVGLSHIILSELQAFDINLRGFAYEGVGMGLIMIDYTSFGKESKFQKFVDQNPNHTSLAHIGAGFAISVLNRDIEKSLAPMTPMQRWWAMDGYGFYNGIFKWKQSVQKQIVPKKVNGYALRAFDRGLGRSIWFLFSADINTIVKELQKFPESRRRDIWSGIGVASTYAGGVSEETLRNLKAAAGSYASYVSLGSTQAANARYFANNIVEHNDLACSIHCGMSAESAAKLSIGVMERLNINANEKVFVEQPIYETYRETIRRQFIEVPVAA</sequence>
<dbReference type="InterPro" id="IPR012964">
    <property type="entry name" value="DUF1702"/>
</dbReference>
<protein>
    <recommendedName>
        <fullName evidence="3">Enediyne biosynthesis protein</fullName>
    </recommendedName>
</protein>
<dbReference type="AlphaFoldDB" id="A0A367R2B3"/>
<accession>A0A367R2B3</accession>
<keyword evidence="2" id="KW-1185">Reference proteome</keyword>
<dbReference type="EMBL" id="LXQD01000258">
    <property type="protein sequence ID" value="RCJ30597.1"/>
    <property type="molecule type" value="Genomic_DNA"/>
</dbReference>
<organism evidence="1 2">
    <name type="scientific">Nostoc minutum NIES-26</name>
    <dbReference type="NCBI Taxonomy" id="1844469"/>
    <lineage>
        <taxon>Bacteria</taxon>
        <taxon>Bacillati</taxon>
        <taxon>Cyanobacteriota</taxon>
        <taxon>Cyanophyceae</taxon>
        <taxon>Nostocales</taxon>
        <taxon>Nostocaceae</taxon>
        <taxon>Nostoc</taxon>
    </lineage>
</organism>
<reference evidence="1" key="1">
    <citation type="submission" date="2016-04" db="EMBL/GenBank/DDBJ databases">
        <authorList>
            <person name="Tabuchi Yagui T.R."/>
        </authorList>
    </citation>
    <scope>NUCLEOTIDE SEQUENCE [LARGE SCALE GENOMIC DNA]</scope>
    <source>
        <strain evidence="1">NIES-26</strain>
    </source>
</reference>
<evidence type="ECO:0000313" key="2">
    <source>
        <dbReference type="Proteomes" id="UP000252107"/>
    </source>
</evidence>
<name>A0A367R2B3_9NOSO</name>